<dbReference type="Ensembl" id="ENSCCRT00015046628.1">
    <property type="protein sequence ID" value="ENSCCRP00015045108.1"/>
    <property type="gene ID" value="ENSCCRG00015018721.1"/>
</dbReference>
<dbReference type="InterPro" id="IPR002004">
    <property type="entry name" value="PABP_HYD_C"/>
</dbReference>
<evidence type="ECO:0000313" key="2">
    <source>
        <dbReference type="Ensembl" id="ENSCCRP00015045108.1"/>
    </source>
</evidence>
<dbReference type="GO" id="GO:0034450">
    <property type="term" value="F:ubiquitin-ubiquitin ligase activity"/>
    <property type="evidence" value="ECO:0007669"/>
    <property type="project" value="TreeGrafter"/>
</dbReference>
<dbReference type="PANTHER" id="PTHR46276">
    <property type="entry name" value="E3 UBIQUITIN-PROTEIN LIGASE UBR5"/>
    <property type="match status" value="1"/>
</dbReference>
<dbReference type="AlphaFoldDB" id="A0A8C1V0S9"/>
<dbReference type="FunFam" id="1.10.1900.10:FF:000001">
    <property type="entry name" value="Polyadenylate-binding protein"/>
    <property type="match status" value="1"/>
</dbReference>
<evidence type="ECO:0000259" key="1">
    <source>
        <dbReference type="PROSITE" id="PS51309"/>
    </source>
</evidence>
<dbReference type="GO" id="GO:0005634">
    <property type="term" value="C:nucleus"/>
    <property type="evidence" value="ECO:0007669"/>
    <property type="project" value="TreeGrafter"/>
</dbReference>
<feature type="domain" description="PABC" evidence="1">
    <location>
        <begin position="176"/>
        <end position="253"/>
    </location>
</feature>
<dbReference type="GO" id="GO:0005737">
    <property type="term" value="C:cytoplasm"/>
    <property type="evidence" value="ECO:0007669"/>
    <property type="project" value="TreeGrafter"/>
</dbReference>
<evidence type="ECO:0000313" key="3">
    <source>
        <dbReference type="Proteomes" id="UP000694700"/>
    </source>
</evidence>
<dbReference type="GO" id="GO:0090263">
    <property type="term" value="P:positive regulation of canonical Wnt signaling pathway"/>
    <property type="evidence" value="ECO:0007669"/>
    <property type="project" value="TreeGrafter"/>
</dbReference>
<dbReference type="PROSITE" id="PS51309">
    <property type="entry name" value="PABC"/>
    <property type="match status" value="1"/>
</dbReference>
<accession>A0A8C1V0S9</accession>
<dbReference type="Gene3D" id="1.10.1900.10">
    <property type="entry name" value="c-terminal domain of poly(a) binding protein"/>
    <property type="match status" value="1"/>
</dbReference>
<dbReference type="Pfam" id="PF00658">
    <property type="entry name" value="MLLE"/>
    <property type="match status" value="1"/>
</dbReference>
<protein>
    <recommendedName>
        <fullName evidence="1">PABC domain-containing protein</fullName>
    </recommendedName>
</protein>
<dbReference type="InterPro" id="IPR036053">
    <property type="entry name" value="PABP-dom"/>
</dbReference>
<proteinExistence type="predicted"/>
<dbReference type="Proteomes" id="UP000694700">
    <property type="component" value="Unplaced"/>
</dbReference>
<dbReference type="SMART" id="SM00517">
    <property type="entry name" value="PolyA"/>
    <property type="match status" value="1"/>
</dbReference>
<name>A0A8C1V0S9_CYPCA</name>
<dbReference type="GO" id="GO:0003723">
    <property type="term" value="F:RNA binding"/>
    <property type="evidence" value="ECO:0007669"/>
    <property type="project" value="InterPro"/>
</dbReference>
<reference evidence="2" key="1">
    <citation type="submission" date="2025-08" db="UniProtKB">
        <authorList>
            <consortium name="Ensembl"/>
        </authorList>
    </citation>
    <scope>IDENTIFICATION</scope>
</reference>
<dbReference type="SUPFAM" id="SSF63570">
    <property type="entry name" value="PABC (PABP) domain"/>
    <property type="match status" value="1"/>
</dbReference>
<dbReference type="GO" id="GO:0000209">
    <property type="term" value="P:protein polyubiquitination"/>
    <property type="evidence" value="ECO:0007669"/>
    <property type="project" value="TreeGrafter"/>
</dbReference>
<sequence length="263" mass="29006">MQQYAGTVCCQANLSSQHMQSIASDMQCMASVRAMPNPVFKPYQPAPPSRYFIGAIPRAQNRADYYTPGQIALLRQCSPPTSAHTLAQPTKAMPNTVRPSAPRPHTFGAMRPTFQVPRVMAPQRMGDHYAFSANGCRLAFYWLWYKYAPGVCNPQQHKLTQLKVPVQQPAVHVQGQEPLTASMLAAVPPQEQKQMLGDLLMSFIQNMHPSLAGKITGMLLEMDNSELLHMLESPESLRSKVDEAVAVLQAHQAKVPSTTVPAV</sequence>
<organism evidence="2 3">
    <name type="scientific">Cyprinus carpio</name>
    <name type="common">Common carp</name>
    <dbReference type="NCBI Taxonomy" id="7962"/>
    <lineage>
        <taxon>Eukaryota</taxon>
        <taxon>Metazoa</taxon>
        <taxon>Chordata</taxon>
        <taxon>Craniata</taxon>
        <taxon>Vertebrata</taxon>
        <taxon>Euteleostomi</taxon>
        <taxon>Actinopterygii</taxon>
        <taxon>Neopterygii</taxon>
        <taxon>Teleostei</taxon>
        <taxon>Ostariophysi</taxon>
        <taxon>Cypriniformes</taxon>
        <taxon>Cyprinidae</taxon>
        <taxon>Cyprininae</taxon>
        <taxon>Cyprinus</taxon>
    </lineage>
</organism>
<dbReference type="PANTHER" id="PTHR46276:SF1">
    <property type="entry name" value="E3 UBIQUITIN-PROTEIN LIGASE UBR5"/>
    <property type="match status" value="1"/>
</dbReference>